<dbReference type="GO" id="GO:0045121">
    <property type="term" value="C:membrane raft"/>
    <property type="evidence" value="ECO:0007669"/>
    <property type="project" value="TreeGrafter"/>
</dbReference>
<dbReference type="InterPro" id="IPR003599">
    <property type="entry name" value="Ig_sub"/>
</dbReference>
<dbReference type="InterPro" id="IPR036179">
    <property type="entry name" value="Ig-like_dom_sf"/>
</dbReference>
<dbReference type="InterPro" id="IPR003598">
    <property type="entry name" value="Ig_sub2"/>
</dbReference>
<dbReference type="Proteomes" id="UP000261540">
    <property type="component" value="Unplaced"/>
</dbReference>
<feature type="domain" description="Ig-like" evidence="3">
    <location>
        <begin position="231"/>
        <end position="320"/>
    </location>
</feature>
<dbReference type="InterPro" id="IPR013106">
    <property type="entry name" value="Ig_V-set"/>
</dbReference>
<dbReference type="SMART" id="SM00408">
    <property type="entry name" value="IGc2"/>
    <property type="match status" value="3"/>
</dbReference>
<dbReference type="GO" id="GO:1990782">
    <property type="term" value="F:protein tyrosine kinase binding"/>
    <property type="evidence" value="ECO:0007669"/>
    <property type="project" value="TreeGrafter"/>
</dbReference>
<evidence type="ECO:0000256" key="2">
    <source>
        <dbReference type="SAM" id="SignalP"/>
    </source>
</evidence>
<name>A0A3B3RYP8_9TELE</name>
<feature type="chain" id="PRO_5017486084" evidence="2">
    <location>
        <begin position="20"/>
        <end position="495"/>
    </location>
</feature>
<evidence type="ECO:0000259" key="3">
    <source>
        <dbReference type="PROSITE" id="PS50835"/>
    </source>
</evidence>
<reference evidence="4" key="1">
    <citation type="submission" date="2025-08" db="UniProtKB">
        <authorList>
            <consortium name="Ensembl"/>
        </authorList>
    </citation>
    <scope>IDENTIFICATION</scope>
</reference>
<feature type="transmembrane region" description="Helical" evidence="1">
    <location>
        <begin position="424"/>
        <end position="447"/>
    </location>
</feature>
<sequence length="495" mass="54907">MLALITLLGTILFINVIWSEGTEVLVANGSLAVLPCVVSSSVQTPLAVQWVRANIAQRPDLGSPNSMAPSTVWRMDASGMEFRGMGVGQRSGCPHTQFGKGEFSLQIEEVKNEDAGTYICTVMTKAVTIQKQITLRVIQVSFSSYQPLEGSNVKIACNIFPSPFRATVTWKFNGSPFTPKSPYQMWTGAKKEINLTRVSQKYMGNWTCIVQYKGQEGKATQSLTVMGITSPASDLTVVYTELGSSVLLPCVYSTSLTPENPSWTRVSDTVGRLKPLPPSFHISPVSSKTPWNRSAWIERVEKGDEGIYKCLGSVERKRMERQLWVVTAQVLKTSGTENGGSMLTCHVSNTTGITKYEWVEVTDDTNNIQKMTPFHWEKTLKIEEMTVNSRYLCRYFGEKGILGNATYHVSFMSALKQTQQSGPLSAGMIAFLVMLLLMLLLVVIQLYKNHRRVSPALHPTSANFLIPPVPSVRMRHLHRICLASILRALITLANQ</sequence>
<dbReference type="GO" id="GO:0035723">
    <property type="term" value="P:interleukin-15-mediated signaling pathway"/>
    <property type="evidence" value="ECO:0007669"/>
    <property type="project" value="TreeGrafter"/>
</dbReference>
<feature type="signal peptide" evidence="2">
    <location>
        <begin position="1"/>
        <end position="19"/>
    </location>
</feature>
<evidence type="ECO:0000256" key="1">
    <source>
        <dbReference type="SAM" id="Phobius"/>
    </source>
</evidence>
<evidence type="ECO:0000313" key="5">
    <source>
        <dbReference type="Proteomes" id="UP000261540"/>
    </source>
</evidence>
<dbReference type="SMART" id="SM00409">
    <property type="entry name" value="IG"/>
    <property type="match status" value="4"/>
</dbReference>
<dbReference type="InterPro" id="IPR013783">
    <property type="entry name" value="Ig-like_fold"/>
</dbReference>
<keyword evidence="2" id="KW-0732">Signal</keyword>
<dbReference type="GeneTree" id="ENSGT01050000245031"/>
<protein>
    <submittedName>
        <fullName evidence="4">Lymphocyte activating 3</fullName>
    </submittedName>
</protein>
<organism evidence="4 5">
    <name type="scientific">Paramormyrops kingsleyae</name>
    <dbReference type="NCBI Taxonomy" id="1676925"/>
    <lineage>
        <taxon>Eukaryota</taxon>
        <taxon>Metazoa</taxon>
        <taxon>Chordata</taxon>
        <taxon>Craniata</taxon>
        <taxon>Vertebrata</taxon>
        <taxon>Euteleostomi</taxon>
        <taxon>Actinopterygii</taxon>
        <taxon>Neopterygii</taxon>
        <taxon>Teleostei</taxon>
        <taxon>Osteoglossocephala</taxon>
        <taxon>Osteoglossomorpha</taxon>
        <taxon>Osteoglossiformes</taxon>
        <taxon>Mormyridae</taxon>
        <taxon>Paramormyrops</taxon>
    </lineage>
</organism>
<accession>A0A3B3RYP8</accession>
<dbReference type="Pfam" id="PF07679">
    <property type="entry name" value="I-set"/>
    <property type="match status" value="1"/>
</dbReference>
<keyword evidence="1" id="KW-0812">Transmembrane</keyword>
<keyword evidence="1" id="KW-0472">Membrane</keyword>
<dbReference type="InterPro" id="IPR013098">
    <property type="entry name" value="Ig_I-set"/>
</dbReference>
<feature type="domain" description="Ig-like" evidence="3">
    <location>
        <begin position="135"/>
        <end position="224"/>
    </location>
</feature>
<dbReference type="PANTHER" id="PTHR11422:SF12">
    <property type="entry name" value="MICROFIBRIL-ASSOCIATED GLYCOPROTEIN 3"/>
    <property type="match status" value="1"/>
</dbReference>
<dbReference type="PROSITE" id="PS50835">
    <property type="entry name" value="IG_LIKE"/>
    <property type="match status" value="3"/>
</dbReference>
<dbReference type="Ensembl" id="ENSPKIT00000004264.1">
    <property type="protein sequence ID" value="ENSPKIP00000023577.1"/>
    <property type="gene ID" value="ENSPKIG00000007152.1"/>
</dbReference>
<dbReference type="GO" id="GO:0042289">
    <property type="term" value="F:MHC class II protein binding"/>
    <property type="evidence" value="ECO:0007669"/>
    <property type="project" value="TreeGrafter"/>
</dbReference>
<dbReference type="GO" id="GO:0070374">
    <property type="term" value="P:positive regulation of ERK1 and ERK2 cascade"/>
    <property type="evidence" value="ECO:0007669"/>
    <property type="project" value="TreeGrafter"/>
</dbReference>
<dbReference type="STRING" id="1676925.ENSPKIP00000023577"/>
<dbReference type="PANTHER" id="PTHR11422">
    <property type="entry name" value="T-CELL SURFACE GLYCOPROTEIN CD4"/>
    <property type="match status" value="1"/>
</dbReference>
<dbReference type="Pfam" id="PF07686">
    <property type="entry name" value="V-set"/>
    <property type="match status" value="1"/>
</dbReference>
<feature type="domain" description="Ig-like" evidence="3">
    <location>
        <begin position="14"/>
        <end position="134"/>
    </location>
</feature>
<dbReference type="InterPro" id="IPR007110">
    <property type="entry name" value="Ig-like_dom"/>
</dbReference>
<keyword evidence="5" id="KW-1185">Reference proteome</keyword>
<reference evidence="4" key="2">
    <citation type="submission" date="2025-09" db="UniProtKB">
        <authorList>
            <consortium name="Ensembl"/>
        </authorList>
    </citation>
    <scope>IDENTIFICATION</scope>
</reference>
<dbReference type="GO" id="GO:0042110">
    <property type="term" value="P:T cell activation"/>
    <property type="evidence" value="ECO:0007669"/>
    <property type="project" value="TreeGrafter"/>
</dbReference>
<keyword evidence="1" id="KW-1133">Transmembrane helix</keyword>
<dbReference type="AlphaFoldDB" id="A0A3B3RYP8"/>
<dbReference type="GO" id="GO:0009897">
    <property type="term" value="C:external side of plasma membrane"/>
    <property type="evidence" value="ECO:0007669"/>
    <property type="project" value="TreeGrafter"/>
</dbReference>
<evidence type="ECO:0000313" key="4">
    <source>
        <dbReference type="Ensembl" id="ENSPKIP00000023577.1"/>
    </source>
</evidence>
<dbReference type="Gene3D" id="2.60.40.10">
    <property type="entry name" value="Immunoglobulins"/>
    <property type="match status" value="3"/>
</dbReference>
<dbReference type="SUPFAM" id="SSF48726">
    <property type="entry name" value="Immunoglobulin"/>
    <property type="match status" value="3"/>
</dbReference>
<proteinExistence type="predicted"/>